<gene>
    <name evidence="2" type="ORF">SAMN02745166_03733</name>
</gene>
<dbReference type="Proteomes" id="UP000190774">
    <property type="component" value="Unassembled WGS sequence"/>
</dbReference>
<dbReference type="STRING" id="48467.SAMN02745166_03733"/>
<dbReference type="PANTHER" id="PTHR38011">
    <property type="entry name" value="DIHYDROFOLATE REDUCTASE FAMILY PROTEIN (AFU_ORTHOLOGUE AFUA_8G06820)"/>
    <property type="match status" value="1"/>
</dbReference>
<protein>
    <submittedName>
        <fullName evidence="2">Dihydrofolate reductase</fullName>
    </submittedName>
</protein>
<dbReference type="InterPro" id="IPR050765">
    <property type="entry name" value="Riboflavin_Biosynth_HTPR"/>
</dbReference>
<dbReference type="InterPro" id="IPR002734">
    <property type="entry name" value="RibDG_C"/>
</dbReference>
<dbReference type="PANTHER" id="PTHR38011:SF11">
    <property type="entry name" value="2,5-DIAMINO-6-RIBOSYLAMINO-4(3H)-PYRIMIDINONE 5'-PHOSPHATE REDUCTASE"/>
    <property type="match status" value="1"/>
</dbReference>
<dbReference type="Gene3D" id="3.40.430.10">
    <property type="entry name" value="Dihydrofolate Reductase, subunit A"/>
    <property type="match status" value="1"/>
</dbReference>
<feature type="domain" description="Bacterial bifunctional deaminase-reductase C-terminal" evidence="1">
    <location>
        <begin position="7"/>
        <end position="174"/>
    </location>
</feature>
<dbReference type="InterPro" id="IPR024072">
    <property type="entry name" value="DHFR-like_dom_sf"/>
</dbReference>
<dbReference type="Pfam" id="PF01872">
    <property type="entry name" value="RibD_C"/>
    <property type="match status" value="1"/>
</dbReference>
<keyword evidence="3" id="KW-1185">Reference proteome</keyword>
<proteinExistence type="predicted"/>
<dbReference type="SUPFAM" id="SSF53597">
    <property type="entry name" value="Dihydrofolate reductase-like"/>
    <property type="match status" value="1"/>
</dbReference>
<organism evidence="2 3">
    <name type="scientific">Prosthecobacter debontii</name>
    <dbReference type="NCBI Taxonomy" id="48467"/>
    <lineage>
        <taxon>Bacteria</taxon>
        <taxon>Pseudomonadati</taxon>
        <taxon>Verrucomicrobiota</taxon>
        <taxon>Verrucomicrobiia</taxon>
        <taxon>Verrucomicrobiales</taxon>
        <taxon>Verrucomicrobiaceae</taxon>
        <taxon>Prosthecobacter</taxon>
    </lineage>
</organism>
<dbReference type="GO" id="GO:0009231">
    <property type="term" value="P:riboflavin biosynthetic process"/>
    <property type="evidence" value="ECO:0007669"/>
    <property type="project" value="InterPro"/>
</dbReference>
<reference evidence="3" key="1">
    <citation type="submission" date="2017-02" db="EMBL/GenBank/DDBJ databases">
        <authorList>
            <person name="Varghese N."/>
            <person name="Submissions S."/>
        </authorList>
    </citation>
    <scope>NUCLEOTIDE SEQUENCE [LARGE SCALE GENOMIC DNA]</scope>
    <source>
        <strain evidence="3">ATCC 700200</strain>
    </source>
</reference>
<evidence type="ECO:0000313" key="2">
    <source>
        <dbReference type="EMBL" id="SKB02992.1"/>
    </source>
</evidence>
<dbReference type="RefSeq" id="WP_078814899.1">
    <property type="nucleotide sequence ID" value="NZ_FUYE01000014.1"/>
</dbReference>
<dbReference type="AlphaFoldDB" id="A0A1T4YMK1"/>
<name>A0A1T4YMK1_9BACT</name>
<sequence>MKTQYYTATSLDGFIATEDDSLEWLFPLGDVNETTYPEFIAGVGALAMGSGTYEWMMRNAEQVVAEVGSPWPYTQPTWVFTSRELPKIEGADLRFVQGDVRTVHEEMRAAAGDKNLWVVGGGGLAGQFYDAGLLDEIIVQVGSVTLGKGKPLFPRHATRAFKLTAVKQLGTGLVELRYDVRGDAPAEVGA</sequence>
<evidence type="ECO:0000259" key="1">
    <source>
        <dbReference type="Pfam" id="PF01872"/>
    </source>
</evidence>
<dbReference type="EMBL" id="FUYE01000014">
    <property type="protein sequence ID" value="SKB02992.1"/>
    <property type="molecule type" value="Genomic_DNA"/>
</dbReference>
<accession>A0A1T4YMK1</accession>
<dbReference type="OrthoDB" id="195113at2"/>
<dbReference type="GO" id="GO:0008703">
    <property type="term" value="F:5-amino-6-(5-phosphoribosylamino)uracil reductase activity"/>
    <property type="evidence" value="ECO:0007669"/>
    <property type="project" value="InterPro"/>
</dbReference>
<evidence type="ECO:0000313" key="3">
    <source>
        <dbReference type="Proteomes" id="UP000190774"/>
    </source>
</evidence>